<comment type="caution">
    <text evidence="1">The sequence shown here is derived from an EMBL/GenBank/DDBJ whole genome shotgun (WGS) entry which is preliminary data.</text>
</comment>
<evidence type="ECO:0000313" key="2">
    <source>
        <dbReference type="Proteomes" id="UP000827872"/>
    </source>
</evidence>
<organism evidence="1 2">
    <name type="scientific">Sphaerodactylus townsendi</name>
    <dbReference type="NCBI Taxonomy" id="933632"/>
    <lineage>
        <taxon>Eukaryota</taxon>
        <taxon>Metazoa</taxon>
        <taxon>Chordata</taxon>
        <taxon>Craniata</taxon>
        <taxon>Vertebrata</taxon>
        <taxon>Euteleostomi</taxon>
        <taxon>Lepidosauria</taxon>
        <taxon>Squamata</taxon>
        <taxon>Bifurcata</taxon>
        <taxon>Gekkota</taxon>
        <taxon>Sphaerodactylidae</taxon>
        <taxon>Sphaerodactylus</taxon>
    </lineage>
</organism>
<keyword evidence="2" id="KW-1185">Reference proteome</keyword>
<name>A0ACB8EL44_9SAUR</name>
<sequence length="126" mass="14301">MVSLSEEMQALEKVGQELLKVMAKANAGKILKENLEKQEQMLARCLHTKKTTMQLIQELMSAEEQVAQKLSDRDEELKVTLQKLQKIEAKLLHAKEKDSELKSGTEYPFWSASERCTSPPNAVLQT</sequence>
<reference evidence="1" key="1">
    <citation type="submission" date="2021-08" db="EMBL/GenBank/DDBJ databases">
        <title>The first chromosome-level gecko genome reveals the dynamic sex chromosomes of Neotropical dwarf geckos (Sphaerodactylidae: Sphaerodactylus).</title>
        <authorList>
            <person name="Pinto B.J."/>
            <person name="Keating S.E."/>
            <person name="Gamble T."/>
        </authorList>
    </citation>
    <scope>NUCLEOTIDE SEQUENCE</scope>
    <source>
        <strain evidence="1">TG3544</strain>
    </source>
</reference>
<protein>
    <submittedName>
        <fullName evidence="1">Uncharacterized protein</fullName>
    </submittedName>
</protein>
<gene>
    <name evidence="1" type="ORF">K3G42_030896</name>
</gene>
<dbReference type="Proteomes" id="UP000827872">
    <property type="component" value="Linkage Group LG03"/>
</dbReference>
<accession>A0ACB8EL44</accession>
<proteinExistence type="predicted"/>
<evidence type="ECO:0000313" key="1">
    <source>
        <dbReference type="EMBL" id="KAH7993399.1"/>
    </source>
</evidence>
<dbReference type="EMBL" id="CM037616">
    <property type="protein sequence ID" value="KAH7993399.1"/>
    <property type="molecule type" value="Genomic_DNA"/>
</dbReference>